<keyword evidence="7" id="KW-0238">DNA-binding</keyword>
<accession>G3WRJ9</accession>
<dbReference type="PANTHER" id="PTHR24404:SF114">
    <property type="entry name" value="KLUMPFUSS, ISOFORM B-RELATED"/>
    <property type="match status" value="1"/>
</dbReference>
<evidence type="ECO:0000313" key="13">
    <source>
        <dbReference type="Proteomes" id="UP000007648"/>
    </source>
</evidence>
<dbReference type="SMART" id="SM00349">
    <property type="entry name" value="KRAB"/>
    <property type="match status" value="1"/>
</dbReference>
<dbReference type="FunFam" id="3.30.160.60:FF:002090">
    <property type="entry name" value="Zinc finger protein 473"/>
    <property type="match status" value="2"/>
</dbReference>
<comment type="subcellular location">
    <subcellularLocation>
        <location evidence="1">Nucleus</location>
    </subcellularLocation>
</comment>
<dbReference type="PROSITE" id="PS50157">
    <property type="entry name" value="ZINC_FINGER_C2H2_2"/>
    <property type="match status" value="8"/>
</dbReference>
<dbReference type="InterPro" id="IPR036236">
    <property type="entry name" value="Znf_C2H2_sf"/>
</dbReference>
<dbReference type="GeneID" id="105750842"/>
<dbReference type="RefSeq" id="XP_012407354.2">
    <property type="nucleotide sequence ID" value="XM_012551900.3"/>
</dbReference>
<feature type="domain" description="C2H2-type" evidence="10">
    <location>
        <begin position="360"/>
        <end position="387"/>
    </location>
</feature>
<dbReference type="FunFam" id="3.30.160.60:FF:000358">
    <property type="entry name" value="zinc finger protein 24"/>
    <property type="match status" value="1"/>
</dbReference>
<dbReference type="InterPro" id="IPR050589">
    <property type="entry name" value="Ikaros_C2H2-ZF"/>
</dbReference>
<feature type="domain" description="KRAB" evidence="11">
    <location>
        <begin position="45"/>
        <end position="116"/>
    </location>
</feature>
<dbReference type="GeneTree" id="ENSGT00950000182890"/>
<feature type="domain" description="C2H2-type" evidence="10">
    <location>
        <begin position="276"/>
        <end position="303"/>
    </location>
</feature>
<keyword evidence="8" id="KW-0539">Nucleus</keyword>
<feature type="domain" description="C2H2-type" evidence="10">
    <location>
        <begin position="472"/>
        <end position="499"/>
    </location>
</feature>
<dbReference type="HOGENOM" id="CLU_002678_44_5_1"/>
<evidence type="ECO:0000256" key="9">
    <source>
        <dbReference type="PROSITE-ProRule" id="PRU00042"/>
    </source>
</evidence>
<dbReference type="FunFam" id="3.30.160.60:FF:002343">
    <property type="entry name" value="Zinc finger protein 33A"/>
    <property type="match status" value="1"/>
</dbReference>
<dbReference type="GO" id="GO:0000978">
    <property type="term" value="F:RNA polymerase II cis-regulatory region sequence-specific DNA binding"/>
    <property type="evidence" value="ECO:0007669"/>
    <property type="project" value="TreeGrafter"/>
</dbReference>
<reference evidence="12" key="3">
    <citation type="submission" date="2025-09" db="UniProtKB">
        <authorList>
            <consortium name="Ensembl"/>
        </authorList>
    </citation>
    <scope>IDENTIFICATION</scope>
</reference>
<dbReference type="Proteomes" id="UP000007648">
    <property type="component" value="Unassembled WGS sequence"/>
</dbReference>
<evidence type="ECO:0000256" key="2">
    <source>
        <dbReference type="ARBA" id="ARBA00006991"/>
    </source>
</evidence>
<feature type="domain" description="C2H2-type" evidence="10">
    <location>
        <begin position="444"/>
        <end position="471"/>
    </location>
</feature>
<dbReference type="Pfam" id="PF00096">
    <property type="entry name" value="zf-C2H2"/>
    <property type="match status" value="7"/>
</dbReference>
<dbReference type="eggNOG" id="KOG1721">
    <property type="taxonomic scope" value="Eukaryota"/>
</dbReference>
<keyword evidence="13" id="KW-1185">Reference proteome</keyword>
<dbReference type="Gene3D" id="6.10.140.140">
    <property type="match status" value="1"/>
</dbReference>
<organism evidence="12 13">
    <name type="scientific">Sarcophilus harrisii</name>
    <name type="common">Tasmanian devil</name>
    <name type="synonym">Sarcophilus laniarius</name>
    <dbReference type="NCBI Taxonomy" id="9305"/>
    <lineage>
        <taxon>Eukaryota</taxon>
        <taxon>Metazoa</taxon>
        <taxon>Chordata</taxon>
        <taxon>Craniata</taxon>
        <taxon>Vertebrata</taxon>
        <taxon>Euteleostomi</taxon>
        <taxon>Mammalia</taxon>
        <taxon>Metatheria</taxon>
        <taxon>Dasyuromorphia</taxon>
        <taxon>Dasyuridae</taxon>
        <taxon>Sarcophilus</taxon>
    </lineage>
</organism>
<dbReference type="PROSITE" id="PS00028">
    <property type="entry name" value="ZINC_FINGER_C2H2_1"/>
    <property type="match status" value="7"/>
</dbReference>
<reference evidence="12 13" key="1">
    <citation type="journal article" date="2011" name="Proc. Natl. Acad. Sci. U.S.A.">
        <title>Genetic diversity and population structure of the endangered marsupial Sarcophilus harrisii (Tasmanian devil).</title>
        <authorList>
            <person name="Miller W."/>
            <person name="Hayes V.M."/>
            <person name="Ratan A."/>
            <person name="Petersen D.C."/>
            <person name="Wittekindt N.E."/>
            <person name="Miller J."/>
            <person name="Walenz B."/>
            <person name="Knight J."/>
            <person name="Qi J."/>
            <person name="Zhao F."/>
            <person name="Wang Q."/>
            <person name="Bedoya-Reina O.C."/>
            <person name="Katiyar N."/>
            <person name="Tomsho L.P."/>
            <person name="Kasson L.M."/>
            <person name="Hardie R.A."/>
            <person name="Woodbridge P."/>
            <person name="Tindall E.A."/>
            <person name="Bertelsen M.F."/>
            <person name="Dixon D."/>
            <person name="Pyecroft S."/>
            <person name="Helgen K.M."/>
            <person name="Lesk A.M."/>
            <person name="Pringle T.H."/>
            <person name="Patterson N."/>
            <person name="Zhang Y."/>
            <person name="Kreiss A."/>
            <person name="Woods G.M."/>
            <person name="Jones M.E."/>
            <person name="Schuster S.C."/>
        </authorList>
    </citation>
    <scope>NUCLEOTIDE SEQUENCE [LARGE SCALE GENOMIC DNA]</scope>
</reference>
<comment type="similarity">
    <text evidence="2">Belongs to the krueppel C2H2-type zinc-finger protein family.</text>
</comment>
<dbReference type="FunFam" id="3.30.160.60:FF:000478">
    <property type="entry name" value="Zinc finger protein 133"/>
    <property type="match status" value="1"/>
</dbReference>
<evidence type="ECO:0000256" key="7">
    <source>
        <dbReference type="ARBA" id="ARBA00023125"/>
    </source>
</evidence>
<dbReference type="OMA" id="KESIPQC"/>
<gene>
    <name evidence="12" type="primary">LOC105750842</name>
</gene>
<dbReference type="FunFam" id="3.30.160.60:FF:000384">
    <property type="entry name" value="Zinc finger protein 550"/>
    <property type="match status" value="1"/>
</dbReference>
<feature type="domain" description="C2H2-type" evidence="10">
    <location>
        <begin position="416"/>
        <end position="443"/>
    </location>
</feature>
<dbReference type="InterPro" id="IPR036051">
    <property type="entry name" value="KRAB_dom_sf"/>
</dbReference>
<dbReference type="GO" id="GO:0006357">
    <property type="term" value="P:regulation of transcription by RNA polymerase II"/>
    <property type="evidence" value="ECO:0007669"/>
    <property type="project" value="TreeGrafter"/>
</dbReference>
<keyword evidence="4" id="KW-0677">Repeat</keyword>
<dbReference type="PROSITE" id="PS50805">
    <property type="entry name" value="KRAB"/>
    <property type="match status" value="1"/>
</dbReference>
<feature type="domain" description="C2H2-type" evidence="10">
    <location>
        <begin position="500"/>
        <end position="527"/>
    </location>
</feature>
<dbReference type="GO" id="GO:0008270">
    <property type="term" value="F:zinc ion binding"/>
    <property type="evidence" value="ECO:0007669"/>
    <property type="project" value="UniProtKB-KW"/>
</dbReference>
<reference evidence="12" key="2">
    <citation type="submission" date="2025-08" db="UniProtKB">
        <authorList>
            <consortium name="Ensembl"/>
        </authorList>
    </citation>
    <scope>IDENTIFICATION</scope>
</reference>
<dbReference type="PANTHER" id="PTHR24404">
    <property type="entry name" value="ZINC FINGER PROTEIN"/>
    <property type="match status" value="1"/>
</dbReference>
<feature type="domain" description="C2H2-type" evidence="10">
    <location>
        <begin position="332"/>
        <end position="359"/>
    </location>
</feature>
<protein>
    <submittedName>
        <fullName evidence="12">Uncharacterized protein</fullName>
    </submittedName>
</protein>
<dbReference type="SUPFAM" id="SSF109640">
    <property type="entry name" value="KRAB domain (Kruppel-associated box)"/>
    <property type="match status" value="1"/>
</dbReference>
<dbReference type="FunFam" id="3.30.160.60:FF:000953">
    <property type="entry name" value="Zinc finger protein 691"/>
    <property type="match status" value="1"/>
</dbReference>
<dbReference type="GO" id="GO:0005634">
    <property type="term" value="C:nucleus"/>
    <property type="evidence" value="ECO:0007669"/>
    <property type="project" value="UniProtKB-SubCell"/>
</dbReference>
<dbReference type="OrthoDB" id="9444831at2759"/>
<evidence type="ECO:0000256" key="8">
    <source>
        <dbReference type="ARBA" id="ARBA00023242"/>
    </source>
</evidence>
<dbReference type="KEGG" id="shr:105750842"/>
<dbReference type="GO" id="GO:0003700">
    <property type="term" value="F:DNA-binding transcription factor activity"/>
    <property type="evidence" value="ECO:0007669"/>
    <property type="project" value="TreeGrafter"/>
</dbReference>
<proteinExistence type="inferred from homology"/>
<sequence>MGDLAFISEEKDKLLQDFSFFQNKRIEDQEEMIAGFITARAQELVSFRDVAIYFTQEEWSYLHSTQKHLYWDVMLENYENFISLGLPVSKLDMLSLLKREKSSWKPGEDNLQVSCPDSFSEIWFETLDSSPIQYTGSLFLDDTPISNSSLWLSKKSEDGRRDASSEERKMIRETTFRQLINTHRTSFKKESIPQCNAFGRHFLLGSVFDALWKETVWGNIQKYMVLEKSFRDFSDLIPSNIVSLGKNFSKYEKWKKPFSYHSNLIRFHRTHGEELQKHNECGEAFFRRSNHVGHQTFHIGEKHDQCNKYWRILSHEGSLTEHRSTYVGVKPFQCNECRKAFNQREQLIYHQRTHTDEKPFECTECGKAFNRRANLIRHQRTHTGVKPFECNDCRKTFSQRGHLIYHQRIHTGEKPFECRECGKAFSRRAALITHLRTHTGERPFACNECGKAFSERRDLVTHQRTHTGEKPFECNECRKAFSQRGHLIFHQRIHTGEKPFECSKCGRDFSQKGHLIRHQRIHAEVKPLECNDRGKTFDERTDLICHQKIQTWEGMPN</sequence>
<evidence type="ECO:0000256" key="6">
    <source>
        <dbReference type="ARBA" id="ARBA00022833"/>
    </source>
</evidence>
<keyword evidence="3" id="KW-0479">Metal-binding</keyword>
<evidence type="ECO:0000256" key="5">
    <source>
        <dbReference type="ARBA" id="ARBA00022771"/>
    </source>
</evidence>
<dbReference type="InterPro" id="IPR013087">
    <property type="entry name" value="Znf_C2H2_type"/>
</dbReference>
<feature type="domain" description="C2H2-type" evidence="10">
    <location>
        <begin position="388"/>
        <end position="415"/>
    </location>
</feature>
<evidence type="ECO:0000256" key="1">
    <source>
        <dbReference type="ARBA" id="ARBA00004123"/>
    </source>
</evidence>
<dbReference type="AlphaFoldDB" id="G3WRJ9"/>
<dbReference type="InterPro" id="IPR001909">
    <property type="entry name" value="KRAB"/>
</dbReference>
<dbReference type="Ensembl" id="ENSSHAT00000018203.2">
    <property type="protein sequence ID" value="ENSSHAP00000018054.1"/>
    <property type="gene ID" value="ENSSHAG00000015329.2"/>
</dbReference>
<name>G3WRJ9_SARHA</name>
<dbReference type="InParanoid" id="G3WRJ9"/>
<evidence type="ECO:0000313" key="12">
    <source>
        <dbReference type="Ensembl" id="ENSSHAP00000018054.1"/>
    </source>
</evidence>
<evidence type="ECO:0000259" key="10">
    <source>
        <dbReference type="PROSITE" id="PS50157"/>
    </source>
</evidence>
<keyword evidence="6" id="KW-0862">Zinc</keyword>
<dbReference type="SUPFAM" id="SSF57667">
    <property type="entry name" value="beta-beta-alpha zinc fingers"/>
    <property type="match status" value="5"/>
</dbReference>
<evidence type="ECO:0000256" key="4">
    <source>
        <dbReference type="ARBA" id="ARBA00022737"/>
    </source>
</evidence>
<evidence type="ECO:0000256" key="3">
    <source>
        <dbReference type="ARBA" id="ARBA00022723"/>
    </source>
</evidence>
<dbReference type="SMART" id="SM00355">
    <property type="entry name" value="ZnF_C2H2"/>
    <property type="match status" value="7"/>
</dbReference>
<dbReference type="Gene3D" id="3.30.160.60">
    <property type="entry name" value="Classic Zinc Finger"/>
    <property type="match status" value="8"/>
</dbReference>
<keyword evidence="5 9" id="KW-0863">Zinc-finger</keyword>
<evidence type="ECO:0000259" key="11">
    <source>
        <dbReference type="PROSITE" id="PS50805"/>
    </source>
</evidence>
<dbReference type="Pfam" id="PF01352">
    <property type="entry name" value="KRAB"/>
    <property type="match status" value="1"/>
</dbReference>
<dbReference type="CDD" id="cd07765">
    <property type="entry name" value="KRAB_A-box"/>
    <property type="match status" value="1"/>
</dbReference>